<accession>A0A0F9R246</accession>
<comment type="caution">
    <text evidence="1">The sequence shown here is derived from an EMBL/GenBank/DDBJ whole genome shotgun (WGS) entry which is preliminary data.</text>
</comment>
<protein>
    <recommendedName>
        <fullName evidence="2">Phage Gp37Gp68 family protein</fullName>
    </recommendedName>
</protein>
<gene>
    <name evidence="1" type="ORF">LCGC14_1025230</name>
</gene>
<reference evidence="1" key="1">
    <citation type="journal article" date="2015" name="Nature">
        <title>Complex archaea that bridge the gap between prokaryotes and eukaryotes.</title>
        <authorList>
            <person name="Spang A."/>
            <person name="Saw J.H."/>
            <person name="Jorgensen S.L."/>
            <person name="Zaremba-Niedzwiedzka K."/>
            <person name="Martijn J."/>
            <person name="Lind A.E."/>
            <person name="van Eijk R."/>
            <person name="Schleper C."/>
            <person name="Guy L."/>
            <person name="Ettema T.J."/>
        </authorList>
    </citation>
    <scope>NUCLEOTIDE SEQUENCE</scope>
</reference>
<evidence type="ECO:0000313" key="1">
    <source>
        <dbReference type="EMBL" id="KKN11573.1"/>
    </source>
</evidence>
<sequence length="256" mass="29264">MGSNTKIEWCDSSGNLQMGCDGCELWNKKVRTCYSGILTNQYAGNKGWPDSFDKPKIFPERVDTIIKWRSLVAKTRPNKPWLNGLPRVVFLNDMGDTFTEGLPIDWLSPFIDKLEKSPHIYLILTKRPKRMREFFGSLGYVPENFWLGTSATDQATADIRIPELLKIPAKVRFLSCEPLLEEISLWQALPAGGHLLDIHWVIVGGESGTRKRAFNSNWARNLRKQCLPLGIPFFMKQIDKVQPIPDDLMIREFPNA</sequence>
<proteinExistence type="predicted"/>
<dbReference type="Pfam" id="PF07505">
    <property type="entry name" value="DUF5131"/>
    <property type="match status" value="1"/>
</dbReference>
<name>A0A0F9R246_9ZZZZ</name>
<evidence type="ECO:0008006" key="2">
    <source>
        <dbReference type="Google" id="ProtNLM"/>
    </source>
</evidence>
<organism evidence="1">
    <name type="scientific">marine sediment metagenome</name>
    <dbReference type="NCBI Taxonomy" id="412755"/>
    <lineage>
        <taxon>unclassified sequences</taxon>
        <taxon>metagenomes</taxon>
        <taxon>ecological metagenomes</taxon>
    </lineage>
</organism>
<dbReference type="EMBL" id="LAZR01004121">
    <property type="protein sequence ID" value="KKN11573.1"/>
    <property type="molecule type" value="Genomic_DNA"/>
</dbReference>
<dbReference type="AlphaFoldDB" id="A0A0F9R246"/>
<dbReference type="InterPro" id="IPR011101">
    <property type="entry name" value="DUF5131"/>
</dbReference>